<dbReference type="Proteomes" id="UP000019140">
    <property type="component" value="Unassembled WGS sequence"/>
</dbReference>
<reference evidence="2 3" key="1">
    <citation type="journal article" date="2014" name="Nature">
        <title>An environmental bacterial taxon with a large and distinct metabolic repertoire.</title>
        <authorList>
            <person name="Wilson M.C."/>
            <person name="Mori T."/>
            <person name="Ruckert C."/>
            <person name="Uria A.R."/>
            <person name="Helf M.J."/>
            <person name="Takada K."/>
            <person name="Gernert C."/>
            <person name="Steffens U.A."/>
            <person name="Heycke N."/>
            <person name="Schmitt S."/>
            <person name="Rinke C."/>
            <person name="Helfrich E.J."/>
            <person name="Brachmann A.O."/>
            <person name="Gurgui C."/>
            <person name="Wakimoto T."/>
            <person name="Kracht M."/>
            <person name="Crusemann M."/>
            <person name="Hentschel U."/>
            <person name="Abe I."/>
            <person name="Matsunaga S."/>
            <person name="Kalinowski J."/>
            <person name="Takeyama H."/>
            <person name="Piel J."/>
        </authorList>
    </citation>
    <scope>NUCLEOTIDE SEQUENCE [LARGE SCALE GENOMIC DNA]</scope>
    <source>
        <strain evidence="3">TSY2</strain>
    </source>
</reference>
<dbReference type="InterPro" id="IPR007712">
    <property type="entry name" value="RelE/ParE_toxin"/>
</dbReference>
<keyword evidence="1" id="KW-1277">Toxin-antitoxin system</keyword>
<dbReference type="AlphaFoldDB" id="W4MFT0"/>
<dbReference type="HOGENOM" id="CLU_147162_7_0_7"/>
<accession>W4MFT0</accession>
<dbReference type="EMBL" id="AZHX01000201">
    <property type="protein sequence ID" value="ETX08512.1"/>
    <property type="molecule type" value="Genomic_DNA"/>
</dbReference>
<evidence type="ECO:0008006" key="4">
    <source>
        <dbReference type="Google" id="ProtNLM"/>
    </source>
</evidence>
<comment type="caution">
    <text evidence="2">The sequence shown here is derived from an EMBL/GenBank/DDBJ whole genome shotgun (WGS) entry which is preliminary data.</text>
</comment>
<dbReference type="Pfam" id="PF05016">
    <property type="entry name" value="ParE_toxin"/>
    <property type="match status" value="1"/>
</dbReference>
<evidence type="ECO:0000256" key="1">
    <source>
        <dbReference type="ARBA" id="ARBA00022649"/>
    </source>
</evidence>
<proteinExistence type="predicted"/>
<dbReference type="Gene3D" id="3.30.2310.20">
    <property type="entry name" value="RelE-like"/>
    <property type="match status" value="1"/>
</dbReference>
<protein>
    <recommendedName>
        <fullName evidence="4">Recombinase</fullName>
    </recommendedName>
</protein>
<evidence type="ECO:0000313" key="3">
    <source>
        <dbReference type="Proteomes" id="UP000019140"/>
    </source>
</evidence>
<name>W4MFT0_9BACT</name>
<dbReference type="InterPro" id="IPR035093">
    <property type="entry name" value="RelE/ParE_toxin_dom_sf"/>
</dbReference>
<evidence type="ECO:0000313" key="2">
    <source>
        <dbReference type="EMBL" id="ETX08512.1"/>
    </source>
</evidence>
<keyword evidence="3" id="KW-1185">Reference proteome</keyword>
<organism evidence="2 3">
    <name type="scientific">Candidatus Entotheonella gemina</name>
    <dbReference type="NCBI Taxonomy" id="1429439"/>
    <lineage>
        <taxon>Bacteria</taxon>
        <taxon>Pseudomonadati</taxon>
        <taxon>Nitrospinota/Tectimicrobiota group</taxon>
        <taxon>Candidatus Tectimicrobiota</taxon>
        <taxon>Candidatus Entotheonellia</taxon>
        <taxon>Candidatus Entotheonellales</taxon>
        <taxon>Candidatus Entotheonellaceae</taxon>
        <taxon>Candidatus Entotheonella</taxon>
    </lineage>
</organism>
<sequence>MSLPVVLRPEARFEFDEAFDWYEQQRPGLGVEFVEHVQEVLDWLSARPELYAQVFQDIRRAVVRRFPYSVFSKVEPQQVVVSAVFHSRRDPKIWQART</sequence>
<gene>
    <name evidence="2" type="ORF">ETSY2_04995</name>
</gene>